<evidence type="ECO:0000259" key="2">
    <source>
        <dbReference type="Pfam" id="PF00391"/>
    </source>
</evidence>
<comment type="caution">
    <text evidence="3">The sequence shown here is derived from an EMBL/GenBank/DDBJ whole genome shotgun (WGS) entry which is preliminary data.</text>
</comment>
<dbReference type="InterPro" id="IPR036637">
    <property type="entry name" value="Phosphohistidine_dom_sf"/>
</dbReference>
<dbReference type="EMBL" id="RKMH01000017">
    <property type="protein sequence ID" value="RPA57343.1"/>
    <property type="molecule type" value="Genomic_DNA"/>
</dbReference>
<dbReference type="GO" id="GO:0016772">
    <property type="term" value="F:transferase activity, transferring phosphorus-containing groups"/>
    <property type="evidence" value="ECO:0007669"/>
    <property type="project" value="InterPro"/>
</dbReference>
<reference evidence="3 4" key="1">
    <citation type="submission" date="2018-11" db="EMBL/GenBank/DDBJ databases">
        <title>Draft genome sequence of Gordonia sp. RS15-1S isolated from rice stems.</title>
        <authorList>
            <person name="Muangham S."/>
        </authorList>
    </citation>
    <scope>NUCLEOTIDE SEQUENCE [LARGE SCALE GENOMIC DNA]</scope>
    <source>
        <strain evidence="3 4">RS15-1S</strain>
    </source>
</reference>
<dbReference type="Gene3D" id="3.50.30.10">
    <property type="entry name" value="Phosphohistidine domain"/>
    <property type="match status" value="1"/>
</dbReference>
<organism evidence="3 4">
    <name type="scientific">Gordonia oryzae</name>
    <dbReference type="NCBI Taxonomy" id="2487349"/>
    <lineage>
        <taxon>Bacteria</taxon>
        <taxon>Bacillati</taxon>
        <taxon>Actinomycetota</taxon>
        <taxon>Actinomycetes</taxon>
        <taxon>Mycobacteriales</taxon>
        <taxon>Gordoniaceae</taxon>
        <taxon>Gordonia</taxon>
    </lineage>
</organism>
<evidence type="ECO:0000313" key="3">
    <source>
        <dbReference type="EMBL" id="RPA57343.1"/>
    </source>
</evidence>
<protein>
    <recommendedName>
        <fullName evidence="2">PEP-utilising enzyme mobile domain-containing protein</fullName>
    </recommendedName>
</protein>
<dbReference type="Proteomes" id="UP000267536">
    <property type="component" value="Unassembled WGS sequence"/>
</dbReference>
<dbReference type="AlphaFoldDB" id="A0A3N4G338"/>
<dbReference type="OrthoDB" id="4507307at2"/>
<keyword evidence="4" id="KW-1185">Reference proteome</keyword>
<dbReference type="Pfam" id="PF00391">
    <property type="entry name" value="PEP-utilizers"/>
    <property type="match status" value="1"/>
</dbReference>
<dbReference type="SUPFAM" id="SSF52009">
    <property type="entry name" value="Phosphohistidine domain"/>
    <property type="match status" value="1"/>
</dbReference>
<feature type="region of interest" description="Disordered" evidence="1">
    <location>
        <begin position="82"/>
        <end position="127"/>
    </location>
</feature>
<evidence type="ECO:0000313" key="4">
    <source>
        <dbReference type="Proteomes" id="UP000267536"/>
    </source>
</evidence>
<proteinExistence type="predicted"/>
<sequence length="323" mass="34418">MTNSNTISLVTHTIKGNRHSQAHLDTDLLNSPYSVPGWNETMFFHARSPGNGEGVFGHCGRPRTLLGPDDRQAPGRRIAGRPLLEPYARPAGPGHRQTSGRVSPTAPPEARLAFDGAGEPTDLARTVSGATGAGPAVAVRFSIEITAAAAVWDMHSTSGFDNLSWAPVPRHARIHFAWPDTHSGSEIIKSEERTAKFELVRALWRLSHDEIDIATFCDLHCRHGVAPEVWIGDPGVRAGIVGPDDGTVMAYEATYHNLASPSPLAVTVTVTTVGSTTNHAAVVYRELGLSCVPNTRCGTIDPDVGMRVSADGSAGVVNMLSTR</sequence>
<name>A0A3N4G338_9ACTN</name>
<feature type="domain" description="PEP-utilising enzyme mobile" evidence="2">
    <location>
        <begin position="268"/>
        <end position="315"/>
    </location>
</feature>
<accession>A0A3N4G338</accession>
<evidence type="ECO:0000256" key="1">
    <source>
        <dbReference type="SAM" id="MobiDB-lite"/>
    </source>
</evidence>
<dbReference type="InterPro" id="IPR008279">
    <property type="entry name" value="PEP-util_enz_mobile_dom"/>
</dbReference>
<gene>
    <name evidence="3" type="ORF">EF294_19020</name>
</gene>